<dbReference type="InterPro" id="IPR010060">
    <property type="entry name" value="NRPS_synth"/>
</dbReference>
<dbReference type="SUPFAM" id="SSF47336">
    <property type="entry name" value="ACP-like"/>
    <property type="match status" value="1"/>
</dbReference>
<dbReference type="PANTHER" id="PTHR45527">
    <property type="entry name" value="NONRIBOSOMAL PEPTIDE SYNTHETASE"/>
    <property type="match status" value="1"/>
</dbReference>
<keyword evidence="5" id="KW-0045">Antibiotic biosynthesis</keyword>
<dbReference type="Gene3D" id="1.10.1200.10">
    <property type="entry name" value="ACP-like"/>
    <property type="match status" value="1"/>
</dbReference>
<dbReference type="InterPro" id="IPR023213">
    <property type="entry name" value="CAT-like_dom_sf"/>
</dbReference>
<dbReference type="InterPro" id="IPR045851">
    <property type="entry name" value="AMP-bd_C_sf"/>
</dbReference>
<evidence type="ECO:0000313" key="7">
    <source>
        <dbReference type="EMBL" id="MFC3986717.1"/>
    </source>
</evidence>
<comment type="cofactor">
    <cofactor evidence="1">
        <name>pantetheine 4'-phosphate</name>
        <dbReference type="ChEBI" id="CHEBI:47942"/>
    </cofactor>
</comment>
<dbReference type="InterPro" id="IPR010071">
    <property type="entry name" value="AA_adenyl_dom"/>
</dbReference>
<organism evidence="7 8">
    <name type="scientific">Streptosporangium jomthongense</name>
    <dbReference type="NCBI Taxonomy" id="1193683"/>
    <lineage>
        <taxon>Bacteria</taxon>
        <taxon>Bacillati</taxon>
        <taxon>Actinomycetota</taxon>
        <taxon>Actinomycetes</taxon>
        <taxon>Streptosporangiales</taxon>
        <taxon>Streptosporangiaceae</taxon>
        <taxon>Streptosporangium</taxon>
    </lineage>
</organism>
<evidence type="ECO:0000256" key="2">
    <source>
        <dbReference type="ARBA" id="ARBA00022450"/>
    </source>
</evidence>
<keyword evidence="4" id="KW-0677">Repeat</keyword>
<dbReference type="InterPro" id="IPR000873">
    <property type="entry name" value="AMP-dep_synth/lig_dom"/>
</dbReference>
<dbReference type="InterPro" id="IPR025110">
    <property type="entry name" value="AMP-bd_C"/>
</dbReference>
<dbReference type="RefSeq" id="WP_386197084.1">
    <property type="nucleotide sequence ID" value="NZ_JBHSBC010000066.1"/>
</dbReference>
<evidence type="ECO:0000256" key="5">
    <source>
        <dbReference type="ARBA" id="ARBA00023194"/>
    </source>
</evidence>
<dbReference type="NCBIfam" id="TIGR01733">
    <property type="entry name" value="AA-adenyl-dom"/>
    <property type="match status" value="1"/>
</dbReference>
<evidence type="ECO:0000256" key="4">
    <source>
        <dbReference type="ARBA" id="ARBA00022737"/>
    </source>
</evidence>
<dbReference type="SUPFAM" id="SSF52777">
    <property type="entry name" value="CoA-dependent acyltransferases"/>
    <property type="match status" value="6"/>
</dbReference>
<proteinExistence type="predicted"/>
<dbReference type="EMBL" id="JBHSBC010000066">
    <property type="protein sequence ID" value="MFC3986717.1"/>
    <property type="molecule type" value="Genomic_DNA"/>
</dbReference>
<dbReference type="Proteomes" id="UP001595698">
    <property type="component" value="Unassembled WGS sequence"/>
</dbReference>
<dbReference type="Gene3D" id="3.30.559.10">
    <property type="entry name" value="Chloramphenicol acetyltransferase-like domain"/>
    <property type="match status" value="3"/>
</dbReference>
<dbReference type="Pfam" id="PF00501">
    <property type="entry name" value="AMP-binding"/>
    <property type="match status" value="1"/>
</dbReference>
<dbReference type="NCBIfam" id="TIGR01720">
    <property type="entry name" value="NRPS-para261"/>
    <property type="match status" value="1"/>
</dbReference>
<accession>A0ABV8FDF2</accession>
<dbReference type="InterPro" id="IPR042099">
    <property type="entry name" value="ANL_N_sf"/>
</dbReference>
<dbReference type="Pfam" id="PF00550">
    <property type="entry name" value="PP-binding"/>
    <property type="match status" value="1"/>
</dbReference>
<dbReference type="Gene3D" id="3.30.559.30">
    <property type="entry name" value="Nonribosomal peptide synthetase, condensation domain"/>
    <property type="match status" value="3"/>
</dbReference>
<evidence type="ECO:0000256" key="3">
    <source>
        <dbReference type="ARBA" id="ARBA00022553"/>
    </source>
</evidence>
<dbReference type="InterPro" id="IPR006162">
    <property type="entry name" value="Ppantetheine_attach_site"/>
</dbReference>
<keyword evidence="8" id="KW-1185">Reference proteome</keyword>
<evidence type="ECO:0000313" key="8">
    <source>
        <dbReference type="Proteomes" id="UP001595698"/>
    </source>
</evidence>
<protein>
    <submittedName>
        <fullName evidence="7">Amino acid adenylation domain-containing protein</fullName>
    </submittedName>
</protein>
<dbReference type="Gene3D" id="3.40.50.12780">
    <property type="entry name" value="N-terminal domain of ligase-like"/>
    <property type="match status" value="1"/>
</dbReference>
<keyword evidence="2" id="KW-0596">Phosphopantetheine</keyword>
<dbReference type="PROSITE" id="PS00455">
    <property type="entry name" value="AMP_BINDING"/>
    <property type="match status" value="1"/>
</dbReference>
<evidence type="ECO:0000259" key="6">
    <source>
        <dbReference type="PROSITE" id="PS50075"/>
    </source>
</evidence>
<dbReference type="SUPFAM" id="SSF56801">
    <property type="entry name" value="Acetyl-CoA synthetase-like"/>
    <property type="match status" value="1"/>
</dbReference>
<dbReference type="PROSITE" id="PS00012">
    <property type="entry name" value="PHOSPHOPANTETHEINE"/>
    <property type="match status" value="1"/>
</dbReference>
<dbReference type="InterPro" id="IPR036736">
    <property type="entry name" value="ACP-like_sf"/>
</dbReference>
<dbReference type="Pfam" id="PF13193">
    <property type="entry name" value="AMP-binding_C"/>
    <property type="match status" value="1"/>
</dbReference>
<dbReference type="PANTHER" id="PTHR45527:SF1">
    <property type="entry name" value="FATTY ACID SYNTHASE"/>
    <property type="match status" value="1"/>
</dbReference>
<dbReference type="InterPro" id="IPR020806">
    <property type="entry name" value="PKS_PP-bd"/>
</dbReference>
<dbReference type="InterPro" id="IPR020845">
    <property type="entry name" value="AMP-binding_CS"/>
</dbReference>
<dbReference type="Gene3D" id="3.30.300.30">
    <property type="match status" value="1"/>
</dbReference>
<dbReference type="SMART" id="SM00823">
    <property type="entry name" value="PKS_PP"/>
    <property type="match status" value="1"/>
</dbReference>
<gene>
    <name evidence="7" type="ORF">ACFOYY_41770</name>
</gene>
<dbReference type="Pfam" id="PF00668">
    <property type="entry name" value="Condensation"/>
    <property type="match status" value="3"/>
</dbReference>
<comment type="caution">
    <text evidence="7">The sequence shown here is derived from an EMBL/GenBank/DDBJ whole genome shotgun (WGS) entry which is preliminary data.</text>
</comment>
<keyword evidence="3" id="KW-0597">Phosphoprotein</keyword>
<sequence length="1855" mass="201579">MSTTTRFAALPREQRVTLLRRLVEAGQIGAIPDIVPQRDPSRPVRLSPGQEDLWVYEALYSELSALNLCCAYHFDGPVAPGDLEAALTIVQEQHDILRMRITGSVDELRADFPAAGPFVLERAELRGPLHDELTAYSRRRFDLSRDRLIRGRFIRVDEKRSTLVLALHHIVTDWFSFDILHREFTAAYKTVRDGTPPVLGRPEIQYPDFASWQRELEEAGVLQAQLGFWRDYLGAPPPPLTVGPLGAPRGPFGITRLPFHIDLEGEAAIRALARERGATVYGVLMTAFAVLAHRLSGQDDMTIGTPVANRAAKGLERVIGYVMNEVPTRWHFEPETTFADLLSRFTADFPRLLDNADVPVGRIVSAIRPERVVGRSPLFQWVFMYLTRQESVRMLQEIAEPERVQTGGEHDVMGIVRDTEDGLAGALEVRIDLYDPEAVRAWADGFTVLLADLVRSPDTPISHAALLSGETPGAAVPRELPATSPADLAVRQAALSPDAVAVESEQEAVTYAELIARADRLAGALRECGAGPERIVALVLGRSVELVVGILAVQRAGAAFLPVDPEYPQDRIAFILRDAAPVAVVADPATPLPETGVSRLSPGDSGRAPLPRAFQPLQAAHVYYTSGSTGTPKGVVASHTGHATLTVSLVEQLRIDASSRILQLSAPTFDVLVGELCMAFGSGGTLVVTRPGPLTGRELAEVLVEREITGTFISPTILASVPPGEYPALRVIATIGEVCSAELVRAWANSRRRFHNTYGPTEGTVLATLSTEQPQGLPPIGLPMDNVGAYVLDARLRPVPVGVPGELYLTGDLLVRGYLNRPGLTAERFVACPFEPGARMYRTGDLARRRPDGQLDFLSRTDDQMKVSGVRVEPGEIEAVLSAHPSVSGAAVALRDGRLIAYVVPHGELDQDALIAHAAARLPVQMVPGAFVELASLPLTRSGKLHRAALPAPPRRAGTRAPAGAVETRLCELFAEFLKVDDVGAQDSFFALGGDSIAALQLVSRAREEAIVLTPKDVFVARTPARLAALAGATSEVATDSPVGRFPLTPIMHRWREHHGPLHAFALSALLPVPDDADAERIGRALQILTERHASLRTRLVRHSGEHWELEVPATAEPVGFGGAALDPEKGRMLQAVWQKEAGKLLLTVHRLAADGVSLRILAAEMAVLLSGADMPPPRGTSVQRWSTLLHEQAVSPARLAELSFWTGMDTGEEARLVPGRTSGGSRTTLTRTLAPEITEAVLTRLPTAYRCGPDHVLLAALTAAAARWRGHGNALLVELEGHGREEPTGDVDLSATVGWFTAQYPVRLEAAEGFWDGAAGVTLKQVKEQLRAVPGGGLGYGMLRYLNPDTAPRLAASPGPDLRFNYLGRFSGGDLEPVGTTDVPTTYAVELDVIADGPHLVAVWSYAGMSAEEAETLADLWFEALGVLAREQGGGSTSSDFPLVELSQEQVDALEAVVGSRLSDILPLSPTQEGMLYRALLVESGPDVYMMQGRFRIDGPVDVAALRRAVDILVERHAGLRACFRYKAGLRRPVQLVPEHVSVPFVEVDGQTMEEVMAADRIRPFDVTRPPLLRAALVGSELLLTVHHLLIDGWSKPLLARELIALYEGETLPPAPQFRDYLAWLRAQEPDKATAAWEPVLAGLPGPTRLHPDALDSVIPHTLDLELTEELSRRLRERARAVDVTLYILAQAAWAMVLAQMTGQDDVVFGTIVSGRPPEIPGIESMIGLFINALPVRVRLGDNLLARLQDEHARLAAHQYVRLADLQRLAGHRDLFDTALGFENYPRDGLDRPGRLRLAEVWDSSHYPLAVMIDPADRLYIRLAYRPDCRTRTEAALIMGRLVHAFEQLADGAE</sequence>
<dbReference type="PROSITE" id="PS50075">
    <property type="entry name" value="CARRIER"/>
    <property type="match status" value="1"/>
</dbReference>
<name>A0ABV8FDF2_9ACTN</name>
<dbReference type="CDD" id="cd19531">
    <property type="entry name" value="LCL_NRPS-like"/>
    <property type="match status" value="1"/>
</dbReference>
<feature type="domain" description="Carrier" evidence="6">
    <location>
        <begin position="961"/>
        <end position="1035"/>
    </location>
</feature>
<dbReference type="InterPro" id="IPR009081">
    <property type="entry name" value="PP-bd_ACP"/>
</dbReference>
<dbReference type="InterPro" id="IPR001242">
    <property type="entry name" value="Condensation_dom"/>
</dbReference>
<evidence type="ECO:0000256" key="1">
    <source>
        <dbReference type="ARBA" id="ARBA00001957"/>
    </source>
</evidence>
<reference evidence="8" key="1">
    <citation type="journal article" date="2019" name="Int. J. Syst. Evol. Microbiol.">
        <title>The Global Catalogue of Microorganisms (GCM) 10K type strain sequencing project: providing services to taxonomists for standard genome sequencing and annotation.</title>
        <authorList>
            <consortium name="The Broad Institute Genomics Platform"/>
            <consortium name="The Broad Institute Genome Sequencing Center for Infectious Disease"/>
            <person name="Wu L."/>
            <person name="Ma J."/>
        </authorList>
    </citation>
    <scope>NUCLEOTIDE SEQUENCE [LARGE SCALE GENOMIC DNA]</scope>
    <source>
        <strain evidence="8">TBRC 7912</strain>
    </source>
</reference>